<dbReference type="SUPFAM" id="SSF53474">
    <property type="entry name" value="alpha/beta-Hydrolases"/>
    <property type="match status" value="1"/>
</dbReference>
<evidence type="ECO:0000259" key="11">
    <source>
        <dbReference type="Pfam" id="PF00561"/>
    </source>
</evidence>
<comment type="catalytic activity">
    <reaction evidence="1">
        <text>Release of N-terminal proline from a peptide.</text>
        <dbReference type="EC" id="3.4.11.5"/>
    </reaction>
</comment>
<name>A0ABU3B3I6_9GAMM</name>
<evidence type="ECO:0000256" key="5">
    <source>
        <dbReference type="ARBA" id="ARBA00021843"/>
    </source>
</evidence>
<evidence type="ECO:0000313" key="13">
    <source>
        <dbReference type="Proteomes" id="UP001259982"/>
    </source>
</evidence>
<dbReference type="InterPro" id="IPR000073">
    <property type="entry name" value="AB_hydrolase_1"/>
</dbReference>
<organism evidence="12 13">
    <name type="scientific">Spectribacter acetivorans</name>
    <dbReference type="NCBI Taxonomy" id="3075603"/>
    <lineage>
        <taxon>Bacteria</taxon>
        <taxon>Pseudomonadati</taxon>
        <taxon>Pseudomonadota</taxon>
        <taxon>Gammaproteobacteria</taxon>
        <taxon>Salinisphaerales</taxon>
        <taxon>Salinisphaeraceae</taxon>
        <taxon>Spectribacter</taxon>
    </lineage>
</organism>
<dbReference type="GO" id="GO:0016787">
    <property type="term" value="F:hydrolase activity"/>
    <property type="evidence" value="ECO:0007669"/>
    <property type="project" value="UniProtKB-KW"/>
</dbReference>
<dbReference type="PANTHER" id="PTHR43722:SF1">
    <property type="entry name" value="PROLINE IMINOPEPTIDASE"/>
    <property type="match status" value="1"/>
</dbReference>
<evidence type="ECO:0000256" key="3">
    <source>
        <dbReference type="ARBA" id="ARBA00010088"/>
    </source>
</evidence>
<evidence type="ECO:0000256" key="10">
    <source>
        <dbReference type="ARBA" id="ARBA00029605"/>
    </source>
</evidence>
<dbReference type="EC" id="3.4.11.5" evidence="4"/>
<evidence type="ECO:0000256" key="2">
    <source>
        <dbReference type="ARBA" id="ARBA00004496"/>
    </source>
</evidence>
<evidence type="ECO:0000256" key="8">
    <source>
        <dbReference type="ARBA" id="ARBA00022670"/>
    </source>
</evidence>
<dbReference type="InterPro" id="IPR005944">
    <property type="entry name" value="Pro_iminopeptidase"/>
</dbReference>
<dbReference type="Pfam" id="PF00561">
    <property type="entry name" value="Abhydrolase_1"/>
    <property type="match status" value="1"/>
</dbReference>
<evidence type="ECO:0000256" key="7">
    <source>
        <dbReference type="ARBA" id="ARBA00022490"/>
    </source>
</evidence>
<reference evidence="12 13" key="1">
    <citation type="submission" date="2023-09" db="EMBL/GenBank/DDBJ databases">
        <authorList>
            <person name="Rey-Velasco X."/>
        </authorList>
    </citation>
    <scope>NUCLEOTIDE SEQUENCE [LARGE SCALE GENOMIC DNA]</scope>
    <source>
        <strain evidence="12 13">P385</strain>
    </source>
</reference>
<comment type="similarity">
    <text evidence="3">Belongs to the peptidase S33 family.</text>
</comment>
<sequence>MPAPRSLYPDIEPYDQGELAVSDMHTLYYEQCGNPAGKPVVFLHGGPGGGCNARSRRFFDPSIYRIVLFDQRGCGRSRPHASLEANTL</sequence>
<dbReference type="InterPro" id="IPR002410">
    <property type="entry name" value="Peptidase_S33"/>
</dbReference>
<feature type="domain" description="AB hydrolase-1" evidence="11">
    <location>
        <begin position="38"/>
        <end position="82"/>
    </location>
</feature>
<accession>A0ABU3B3I6</accession>
<protein>
    <recommendedName>
        <fullName evidence="5">Proline iminopeptidase</fullName>
        <ecNumber evidence="4">3.4.11.5</ecNumber>
    </recommendedName>
    <alternativeName>
        <fullName evidence="10">Prolyl aminopeptidase</fullName>
    </alternativeName>
</protein>
<comment type="caution">
    <text evidence="12">The sequence shown here is derived from an EMBL/GenBank/DDBJ whole genome shotgun (WGS) entry which is preliminary data.</text>
</comment>
<evidence type="ECO:0000256" key="4">
    <source>
        <dbReference type="ARBA" id="ARBA00012568"/>
    </source>
</evidence>
<comment type="subcellular location">
    <subcellularLocation>
        <location evidence="2">Cytoplasm</location>
    </subcellularLocation>
</comment>
<keyword evidence="6" id="KW-0031">Aminopeptidase</keyword>
<dbReference type="EMBL" id="JAVRHY010000001">
    <property type="protein sequence ID" value="MDT0617019.1"/>
    <property type="molecule type" value="Genomic_DNA"/>
</dbReference>
<proteinExistence type="inferred from homology"/>
<evidence type="ECO:0000256" key="9">
    <source>
        <dbReference type="ARBA" id="ARBA00022801"/>
    </source>
</evidence>
<dbReference type="Proteomes" id="UP001259982">
    <property type="component" value="Unassembled WGS sequence"/>
</dbReference>
<keyword evidence="8" id="KW-0645">Protease</keyword>
<dbReference type="Gene3D" id="3.40.50.1820">
    <property type="entry name" value="alpha/beta hydrolase"/>
    <property type="match status" value="1"/>
</dbReference>
<keyword evidence="9 12" id="KW-0378">Hydrolase</keyword>
<dbReference type="PRINTS" id="PR00793">
    <property type="entry name" value="PROAMNOPTASE"/>
</dbReference>
<evidence type="ECO:0000256" key="1">
    <source>
        <dbReference type="ARBA" id="ARBA00001585"/>
    </source>
</evidence>
<evidence type="ECO:0000256" key="6">
    <source>
        <dbReference type="ARBA" id="ARBA00022438"/>
    </source>
</evidence>
<keyword evidence="7" id="KW-0963">Cytoplasm</keyword>
<evidence type="ECO:0000313" key="12">
    <source>
        <dbReference type="EMBL" id="MDT0617019.1"/>
    </source>
</evidence>
<dbReference type="PANTHER" id="PTHR43722">
    <property type="entry name" value="PROLINE IMINOPEPTIDASE"/>
    <property type="match status" value="1"/>
</dbReference>
<keyword evidence="13" id="KW-1185">Reference proteome</keyword>
<dbReference type="InterPro" id="IPR029058">
    <property type="entry name" value="AB_hydrolase_fold"/>
</dbReference>
<gene>
    <name evidence="12" type="ORF">RM531_00885</name>
</gene>